<accession>H2ERQ2</accession>
<sequence>MYNFSEVEETLLSVIQNQHRIIDIIKISNNLSRFASNRAYWVEELQKANKRHEELNERYKALIAKGNEL</sequence>
<evidence type="ECO:0000313" key="2">
    <source>
        <dbReference type="EMBL" id="AEY78069.1"/>
    </source>
</evidence>
<feature type="coiled-coil region" evidence="1">
    <location>
        <begin position="38"/>
        <end position="65"/>
    </location>
</feature>
<keyword evidence="2" id="KW-0614">Plasmid</keyword>
<dbReference type="AlphaFoldDB" id="H2ERQ2"/>
<geneLocation type="plasmid" evidence="2">
    <name>pCG103-32</name>
</geneLocation>
<keyword evidence="1" id="KW-0175">Coiled coil</keyword>
<name>H2ERQ2_ALIFS</name>
<organism evidence="2">
    <name type="scientific">Aliivibrio fischeri</name>
    <name type="common">Vibrio fischeri</name>
    <dbReference type="NCBI Taxonomy" id="668"/>
    <lineage>
        <taxon>Bacteria</taxon>
        <taxon>Pseudomonadati</taxon>
        <taxon>Pseudomonadota</taxon>
        <taxon>Gammaproteobacteria</taxon>
        <taxon>Vibrionales</taxon>
        <taxon>Vibrionaceae</taxon>
        <taxon>Aliivibrio</taxon>
    </lineage>
</organism>
<evidence type="ECO:0000256" key="1">
    <source>
        <dbReference type="SAM" id="Coils"/>
    </source>
</evidence>
<reference evidence="2" key="1">
    <citation type="submission" date="2011-11" db="EMBL/GenBank/DDBJ databases">
        <authorList>
            <person name="Summers A.O."/>
            <person name="Wireman J."/>
            <person name="Williams L.E."/>
        </authorList>
    </citation>
    <scope>NUCLEOTIDE SEQUENCE</scope>
    <source>
        <strain evidence="2">CG103</strain>
        <plasmid evidence="2">pCG103-32</plasmid>
    </source>
</reference>
<proteinExistence type="predicted"/>
<protein>
    <submittedName>
        <fullName evidence="2">Uncharacterized protein</fullName>
    </submittedName>
</protein>
<dbReference type="EMBL" id="JQ031550">
    <property type="protein sequence ID" value="AEY78069.1"/>
    <property type="molecule type" value="Genomic_DNA"/>
</dbReference>
<dbReference type="RefSeq" id="WP_014343566.1">
    <property type="nucleotide sequence ID" value="NC_016850.1"/>
</dbReference>